<name>A0A0A9A3E0_ARUDO</name>
<proteinExistence type="predicted"/>
<accession>A0A0A9A3E0</accession>
<organism evidence="1">
    <name type="scientific">Arundo donax</name>
    <name type="common">Giant reed</name>
    <name type="synonym">Donax arundinaceus</name>
    <dbReference type="NCBI Taxonomy" id="35708"/>
    <lineage>
        <taxon>Eukaryota</taxon>
        <taxon>Viridiplantae</taxon>
        <taxon>Streptophyta</taxon>
        <taxon>Embryophyta</taxon>
        <taxon>Tracheophyta</taxon>
        <taxon>Spermatophyta</taxon>
        <taxon>Magnoliopsida</taxon>
        <taxon>Liliopsida</taxon>
        <taxon>Poales</taxon>
        <taxon>Poaceae</taxon>
        <taxon>PACMAD clade</taxon>
        <taxon>Arundinoideae</taxon>
        <taxon>Arundineae</taxon>
        <taxon>Arundo</taxon>
    </lineage>
</organism>
<protein>
    <submittedName>
        <fullName evidence="1">Uncharacterized protein</fullName>
    </submittedName>
</protein>
<dbReference type="AlphaFoldDB" id="A0A0A9A3E0"/>
<evidence type="ECO:0000313" key="1">
    <source>
        <dbReference type="EMBL" id="JAD44478.1"/>
    </source>
</evidence>
<dbReference type="EMBL" id="GBRH01253417">
    <property type="protein sequence ID" value="JAD44478.1"/>
    <property type="molecule type" value="Transcribed_RNA"/>
</dbReference>
<sequence length="24" mass="2538">MGIGVCDKLCIYLCLHAVLVPCSS</sequence>
<reference evidence="1" key="1">
    <citation type="submission" date="2014-09" db="EMBL/GenBank/DDBJ databases">
        <authorList>
            <person name="Magalhaes I.L.F."/>
            <person name="Oliveira U."/>
            <person name="Santos F.R."/>
            <person name="Vidigal T.H.D.A."/>
            <person name="Brescovit A.D."/>
            <person name="Santos A.J."/>
        </authorList>
    </citation>
    <scope>NUCLEOTIDE SEQUENCE</scope>
    <source>
        <tissue evidence="1">Shoot tissue taken approximately 20 cm above the soil surface</tissue>
    </source>
</reference>
<reference evidence="1" key="2">
    <citation type="journal article" date="2015" name="Data Brief">
        <title>Shoot transcriptome of the giant reed, Arundo donax.</title>
        <authorList>
            <person name="Barrero R.A."/>
            <person name="Guerrero F.D."/>
            <person name="Moolhuijzen P."/>
            <person name="Goolsby J.A."/>
            <person name="Tidwell J."/>
            <person name="Bellgard S.E."/>
            <person name="Bellgard M.I."/>
        </authorList>
    </citation>
    <scope>NUCLEOTIDE SEQUENCE</scope>
    <source>
        <tissue evidence="1">Shoot tissue taken approximately 20 cm above the soil surface</tissue>
    </source>
</reference>